<dbReference type="GO" id="GO:0005634">
    <property type="term" value="C:nucleus"/>
    <property type="evidence" value="ECO:0007669"/>
    <property type="project" value="UniProtKB-SubCell"/>
</dbReference>
<dbReference type="Gene3D" id="3.80.20.20">
    <property type="entry name" value="Receptor L-domain"/>
    <property type="match status" value="2"/>
</dbReference>
<keyword evidence="4" id="KW-1003">Cell membrane</keyword>
<evidence type="ECO:0000256" key="7">
    <source>
        <dbReference type="ARBA" id="ARBA00022692"/>
    </source>
</evidence>
<evidence type="ECO:0000256" key="25">
    <source>
        <dbReference type="PIRSR" id="PIRSR000619-1"/>
    </source>
</evidence>
<dbReference type="PIRSF" id="PIRSF000619">
    <property type="entry name" value="TyrPK_EGF-R"/>
    <property type="match status" value="1"/>
</dbReference>
<feature type="region of interest" description="Disordered" evidence="28">
    <location>
        <begin position="947"/>
        <end position="1052"/>
    </location>
</feature>
<dbReference type="InterPro" id="IPR020635">
    <property type="entry name" value="Tyr_kinase_cat_dom"/>
</dbReference>
<dbReference type="Gene3D" id="3.30.200.20">
    <property type="entry name" value="Phosphorylase Kinase, domain 1"/>
    <property type="match status" value="1"/>
</dbReference>
<keyword evidence="20" id="KW-0325">Glycoprotein</keyword>
<evidence type="ECO:0000256" key="9">
    <source>
        <dbReference type="ARBA" id="ARBA00022741"/>
    </source>
</evidence>
<dbReference type="InterPro" id="IPR044912">
    <property type="entry name" value="Egfr_JX_dom"/>
</dbReference>
<dbReference type="SUPFAM" id="SSF57184">
    <property type="entry name" value="Growth factor receptor domain"/>
    <property type="match status" value="1"/>
</dbReference>
<dbReference type="Ensembl" id="ENSJHYT00000007882.1">
    <property type="protein sequence ID" value="ENSJHYP00000006443.1"/>
    <property type="gene ID" value="ENSJHYG00000003614.1"/>
</dbReference>
<dbReference type="SMART" id="SM00261">
    <property type="entry name" value="FU"/>
    <property type="match status" value="2"/>
</dbReference>
<keyword evidence="15 24" id="KW-0829">Tyrosine-protein kinase</keyword>
<keyword evidence="7 29" id="KW-0812">Transmembrane</keyword>
<dbReference type="CDD" id="cd05109">
    <property type="entry name" value="PTKc_HER2"/>
    <property type="match status" value="1"/>
</dbReference>
<dbReference type="InterPro" id="IPR008266">
    <property type="entry name" value="Tyr_kinase_AS"/>
</dbReference>
<dbReference type="SMART" id="SM00219">
    <property type="entry name" value="TyrKc"/>
    <property type="match status" value="1"/>
</dbReference>
<dbReference type="EC" id="2.7.10.1" evidence="24"/>
<feature type="compositionally biased region" description="Gly residues" evidence="28">
    <location>
        <begin position="1022"/>
        <end position="1031"/>
    </location>
</feature>
<evidence type="ECO:0000256" key="4">
    <source>
        <dbReference type="ARBA" id="ARBA00022475"/>
    </source>
</evidence>
<dbReference type="InterPro" id="IPR011009">
    <property type="entry name" value="Kinase-like_dom_sf"/>
</dbReference>
<dbReference type="GO" id="GO:0032587">
    <property type="term" value="C:ruffle membrane"/>
    <property type="evidence" value="ECO:0007669"/>
    <property type="project" value="UniProtKB-SubCell"/>
</dbReference>
<evidence type="ECO:0000256" key="12">
    <source>
        <dbReference type="ARBA" id="ARBA00022989"/>
    </source>
</evidence>
<dbReference type="PRINTS" id="PR00109">
    <property type="entry name" value="TYRKINASE"/>
</dbReference>
<dbReference type="Pfam" id="PF07714">
    <property type="entry name" value="PK_Tyr_Ser-Thr"/>
    <property type="match status" value="1"/>
</dbReference>
<evidence type="ECO:0000256" key="29">
    <source>
        <dbReference type="SAM" id="Phobius"/>
    </source>
</evidence>
<dbReference type="Proteomes" id="UP000694408">
    <property type="component" value="Unplaced"/>
</dbReference>
<feature type="domain" description="Protein kinase" evidence="30">
    <location>
        <begin position="575"/>
        <end position="842"/>
    </location>
</feature>
<dbReference type="GO" id="GO:0038127">
    <property type="term" value="P:ERBB signaling pathway"/>
    <property type="evidence" value="ECO:0007669"/>
    <property type="project" value="UniProtKB-ARBA"/>
</dbReference>
<dbReference type="GO" id="GO:0008284">
    <property type="term" value="P:positive regulation of cell population proliferation"/>
    <property type="evidence" value="ECO:0007669"/>
    <property type="project" value="TreeGrafter"/>
</dbReference>
<accession>A0A8C5IMC2</accession>
<evidence type="ECO:0000256" key="21">
    <source>
        <dbReference type="ARBA" id="ARBA00023242"/>
    </source>
</evidence>
<dbReference type="FunFam" id="1.10.510.10:FF:002828">
    <property type="entry name" value="Receptor tyrosine-protein kinase erbB-2"/>
    <property type="match status" value="1"/>
</dbReference>
<dbReference type="GO" id="GO:0043066">
    <property type="term" value="P:negative regulation of apoptotic process"/>
    <property type="evidence" value="ECO:0007669"/>
    <property type="project" value="TreeGrafter"/>
</dbReference>
<dbReference type="Pfam" id="PF21314">
    <property type="entry name" value="TM_ErbB1"/>
    <property type="match status" value="1"/>
</dbReference>
<dbReference type="PANTHER" id="PTHR24416">
    <property type="entry name" value="TYROSINE-PROTEIN KINASE RECEPTOR"/>
    <property type="match status" value="1"/>
</dbReference>
<keyword evidence="17" id="KW-0010">Activator</keyword>
<dbReference type="CDD" id="cd00064">
    <property type="entry name" value="FU"/>
    <property type="match status" value="2"/>
</dbReference>
<proteinExistence type="inferred from homology"/>
<dbReference type="InterPro" id="IPR032778">
    <property type="entry name" value="GF_recep_IV"/>
</dbReference>
<dbReference type="GO" id="GO:0030182">
    <property type="term" value="P:neuron differentiation"/>
    <property type="evidence" value="ECO:0007669"/>
    <property type="project" value="TreeGrafter"/>
</dbReference>
<feature type="binding site" evidence="26">
    <location>
        <begin position="581"/>
        <end position="589"/>
    </location>
    <ligand>
        <name>ATP</name>
        <dbReference type="ChEBI" id="CHEBI:30616"/>
    </ligand>
</feature>
<reference evidence="31" key="1">
    <citation type="submission" date="2025-08" db="UniProtKB">
        <authorList>
            <consortium name="Ensembl"/>
        </authorList>
    </citation>
    <scope>IDENTIFICATION</scope>
</reference>
<protein>
    <recommendedName>
        <fullName evidence="24">Receptor protein-tyrosine kinase</fullName>
        <ecNumber evidence="24">2.7.10.1</ecNumber>
    </recommendedName>
</protein>
<keyword evidence="19 24" id="KW-0675">Receptor</keyword>
<evidence type="ECO:0000256" key="14">
    <source>
        <dbReference type="ARBA" id="ARBA00023136"/>
    </source>
</evidence>
<dbReference type="FunFam" id="2.10.220.10:FF:000009">
    <property type="entry name" value="Receptor protein-tyrosine kinase"/>
    <property type="match status" value="1"/>
</dbReference>
<evidence type="ECO:0000256" key="19">
    <source>
        <dbReference type="ARBA" id="ARBA00023170"/>
    </source>
</evidence>
<keyword evidence="18" id="KW-0804">Transcription</keyword>
<comment type="catalytic activity">
    <reaction evidence="23">
        <text>L-tyrosyl-[protein] + ATP = O-phospho-L-tyrosyl-[protein] + ADP + H(+)</text>
        <dbReference type="Rhea" id="RHEA:10596"/>
        <dbReference type="Rhea" id="RHEA-COMP:10136"/>
        <dbReference type="Rhea" id="RHEA-COMP:20101"/>
        <dbReference type="ChEBI" id="CHEBI:15378"/>
        <dbReference type="ChEBI" id="CHEBI:30616"/>
        <dbReference type="ChEBI" id="CHEBI:46858"/>
        <dbReference type="ChEBI" id="CHEBI:61978"/>
        <dbReference type="ChEBI" id="CHEBI:456216"/>
        <dbReference type="EC" id="2.7.10.1"/>
    </reaction>
</comment>
<evidence type="ECO:0000256" key="3">
    <source>
        <dbReference type="ARBA" id="ARBA00004556"/>
    </source>
</evidence>
<dbReference type="Pfam" id="PF14843">
    <property type="entry name" value="GF_recep_IV"/>
    <property type="match status" value="1"/>
</dbReference>
<feature type="binding site" evidence="26 27">
    <location>
        <position position="608"/>
    </location>
    <ligand>
        <name>ATP</name>
        <dbReference type="ChEBI" id="CHEBI:30616"/>
    </ligand>
</feature>
<keyword evidence="21" id="KW-0539">Nucleus</keyword>
<dbReference type="Gene3D" id="1.10.510.10">
    <property type="entry name" value="Transferase(Phosphotransferase) domain 1"/>
    <property type="match status" value="1"/>
</dbReference>
<dbReference type="InterPro" id="IPR017441">
    <property type="entry name" value="Protein_kinase_ATP_BS"/>
</dbReference>
<feature type="active site" description="Proton acceptor" evidence="25">
    <location>
        <position position="700"/>
    </location>
</feature>
<dbReference type="PANTHER" id="PTHR24416:SF137">
    <property type="entry name" value="RECEPTOR TYROSINE-PROTEIN KINASE ERBB-2"/>
    <property type="match status" value="1"/>
</dbReference>
<comment type="function">
    <text evidence="22">In the nucleus is involved in transcriptional regulation. Associates with the 5'-TCAAATTC-3' sequence in the PTGS2/COX-2 promoter and activates its transcription. Implicated in transcriptional activation of CDKN1A; the function involves STAT3 and SRC. Involved in the transcription of rRNA genes by RNA Pol I and enhances protein synthesis and cell growth.</text>
</comment>
<comment type="subcellular location">
    <subcellularLocation>
        <location evidence="2">Cell projection</location>
        <location evidence="2">Ruffle membrane</location>
        <topology evidence="2">Single-pass type I membrane protein</topology>
    </subcellularLocation>
    <subcellularLocation>
        <location evidence="3">Cytoplasm</location>
        <location evidence="3">Perinuclear region</location>
    </subcellularLocation>
    <subcellularLocation>
        <location evidence="1">Nucleus</location>
    </subcellularLocation>
</comment>
<dbReference type="GO" id="GO:0048471">
    <property type="term" value="C:perinuclear region of cytoplasm"/>
    <property type="evidence" value="ECO:0007669"/>
    <property type="project" value="UniProtKB-SubCell"/>
</dbReference>
<evidence type="ECO:0000256" key="13">
    <source>
        <dbReference type="ARBA" id="ARBA00023015"/>
    </source>
</evidence>
<dbReference type="InterPro" id="IPR036941">
    <property type="entry name" value="Rcpt_L-dom_sf"/>
</dbReference>
<dbReference type="InterPro" id="IPR009030">
    <property type="entry name" value="Growth_fac_rcpt_cys_sf"/>
</dbReference>
<evidence type="ECO:0000256" key="10">
    <source>
        <dbReference type="ARBA" id="ARBA00022777"/>
    </source>
</evidence>
<dbReference type="Gene3D" id="2.10.220.10">
    <property type="entry name" value="Hormone Receptor, Insulin-like Growth Factor Receptor 1, Chain A, domain 2"/>
    <property type="match status" value="2"/>
</dbReference>
<evidence type="ECO:0000256" key="6">
    <source>
        <dbReference type="ARBA" id="ARBA00022679"/>
    </source>
</evidence>
<feature type="transmembrane region" description="Helical" evidence="29">
    <location>
        <begin position="509"/>
        <end position="530"/>
    </location>
</feature>
<evidence type="ECO:0000256" key="8">
    <source>
        <dbReference type="ARBA" id="ARBA00022729"/>
    </source>
</evidence>
<keyword evidence="6 24" id="KW-0808">Transferase</keyword>
<evidence type="ECO:0000256" key="17">
    <source>
        <dbReference type="ARBA" id="ARBA00023159"/>
    </source>
</evidence>
<dbReference type="InterPro" id="IPR050122">
    <property type="entry name" value="RTK"/>
</dbReference>
<evidence type="ECO:0000256" key="1">
    <source>
        <dbReference type="ARBA" id="ARBA00004123"/>
    </source>
</evidence>
<dbReference type="PROSITE" id="PS00109">
    <property type="entry name" value="PROTEIN_KINASE_TYR"/>
    <property type="match status" value="1"/>
</dbReference>
<keyword evidence="32" id="KW-1185">Reference proteome</keyword>
<dbReference type="InterPro" id="IPR016245">
    <property type="entry name" value="Tyr_kinase_EGF/ERB/XmrK_rcpt"/>
</dbReference>
<dbReference type="InterPro" id="IPR049328">
    <property type="entry name" value="TM_ErbB1"/>
</dbReference>
<dbReference type="GO" id="GO:0043410">
    <property type="term" value="P:positive regulation of MAPK cascade"/>
    <property type="evidence" value="ECO:0007669"/>
    <property type="project" value="TreeGrafter"/>
</dbReference>
<dbReference type="InterPro" id="IPR006212">
    <property type="entry name" value="Furin_repeat"/>
</dbReference>
<dbReference type="FunFam" id="3.30.200.20:FF:000184">
    <property type="entry name" value="Receptor protein-tyrosine kinase"/>
    <property type="match status" value="1"/>
</dbReference>
<comment type="similarity">
    <text evidence="24">Belongs to the protein kinase superfamily. Tyr protein kinase family. EGF receptor subfamily.</text>
</comment>
<evidence type="ECO:0000313" key="32">
    <source>
        <dbReference type="Proteomes" id="UP000694408"/>
    </source>
</evidence>
<keyword evidence="11 24" id="KW-0067">ATP-binding</keyword>
<evidence type="ECO:0000256" key="22">
    <source>
        <dbReference type="ARBA" id="ARBA00037619"/>
    </source>
</evidence>
<keyword evidence="14 24" id="KW-0472">Membrane</keyword>
<evidence type="ECO:0000256" key="26">
    <source>
        <dbReference type="PIRSR" id="PIRSR000619-2"/>
    </source>
</evidence>
<reference evidence="31" key="2">
    <citation type="submission" date="2025-09" db="UniProtKB">
        <authorList>
            <consortium name="Ensembl"/>
        </authorList>
    </citation>
    <scope>IDENTIFICATION</scope>
</reference>
<dbReference type="GO" id="GO:0043235">
    <property type="term" value="C:receptor complex"/>
    <property type="evidence" value="ECO:0007669"/>
    <property type="project" value="TreeGrafter"/>
</dbReference>
<dbReference type="InterPro" id="IPR000494">
    <property type="entry name" value="Rcpt_L-dom"/>
</dbReference>
<keyword evidence="8" id="KW-0732">Signal</keyword>
<dbReference type="PROSITE" id="PS50011">
    <property type="entry name" value="PROTEIN_KINASE_DOM"/>
    <property type="match status" value="1"/>
</dbReference>
<dbReference type="PROSITE" id="PS00107">
    <property type="entry name" value="PROTEIN_KINASE_ATP"/>
    <property type="match status" value="1"/>
</dbReference>
<evidence type="ECO:0000256" key="2">
    <source>
        <dbReference type="ARBA" id="ARBA00004199"/>
    </source>
</evidence>
<evidence type="ECO:0000313" key="31">
    <source>
        <dbReference type="Ensembl" id="ENSJHYP00000006443.1"/>
    </source>
</evidence>
<dbReference type="Pfam" id="PF01030">
    <property type="entry name" value="Recep_L_domain"/>
    <property type="match status" value="2"/>
</dbReference>
<evidence type="ECO:0000256" key="23">
    <source>
        <dbReference type="ARBA" id="ARBA00051243"/>
    </source>
</evidence>
<evidence type="ECO:0000256" key="15">
    <source>
        <dbReference type="ARBA" id="ARBA00023137"/>
    </source>
</evidence>
<dbReference type="GO" id="GO:0004714">
    <property type="term" value="F:transmembrane receptor protein tyrosine kinase activity"/>
    <property type="evidence" value="ECO:0007669"/>
    <property type="project" value="UniProtKB-EC"/>
</dbReference>
<keyword evidence="5" id="KW-0597">Phosphoprotein</keyword>
<dbReference type="SUPFAM" id="SSF52058">
    <property type="entry name" value="L domain-like"/>
    <property type="match status" value="2"/>
</dbReference>
<evidence type="ECO:0000256" key="20">
    <source>
        <dbReference type="ARBA" id="ARBA00023180"/>
    </source>
</evidence>
<evidence type="ECO:0000256" key="18">
    <source>
        <dbReference type="ARBA" id="ARBA00023163"/>
    </source>
</evidence>
<keyword evidence="13" id="KW-0805">Transcription regulation</keyword>
<dbReference type="GO" id="GO:0005524">
    <property type="term" value="F:ATP binding"/>
    <property type="evidence" value="ECO:0007669"/>
    <property type="project" value="UniProtKB-UniRule"/>
</dbReference>
<dbReference type="InterPro" id="IPR000719">
    <property type="entry name" value="Prot_kinase_dom"/>
</dbReference>
<evidence type="ECO:0000256" key="11">
    <source>
        <dbReference type="ARBA" id="ARBA00022840"/>
    </source>
</evidence>
<dbReference type="InterPro" id="IPR001245">
    <property type="entry name" value="Ser-Thr/Tyr_kinase_cat_dom"/>
</dbReference>
<keyword evidence="12 29" id="KW-1133">Transmembrane helix</keyword>
<evidence type="ECO:0000256" key="16">
    <source>
        <dbReference type="ARBA" id="ARBA00023157"/>
    </source>
</evidence>
<dbReference type="AlphaFoldDB" id="A0A8C5IMC2"/>
<evidence type="ECO:0000256" key="24">
    <source>
        <dbReference type="PIRNR" id="PIRNR000619"/>
    </source>
</evidence>
<keyword evidence="16" id="KW-1015">Disulfide bond</keyword>
<dbReference type="Gene3D" id="6.10.250.2930">
    <property type="match status" value="1"/>
</dbReference>
<evidence type="ECO:0000256" key="28">
    <source>
        <dbReference type="SAM" id="MobiDB-lite"/>
    </source>
</evidence>
<evidence type="ECO:0000256" key="27">
    <source>
        <dbReference type="PROSITE-ProRule" id="PRU10141"/>
    </source>
</evidence>
<sequence>GPPRRWGRRGALWDIPPPPAAGVCTGTDMKLLRPSSPESHYETLRHLYQGCQVVQGNLELTYLPADADTSFLKDIKEVQGYVLIAESQVSGLELQSLRIIRGTQLFQERYALAVLGNAGPAGAPGLRQLGMRHLTEILKGGVLIERNPELCFQETILWSDILHRHNEFRPLLAPPAHSAPCTGPDCRALCAEGHCWGEGKQDCQTCECGAHRGSEPPLRDPQSPWELLSFPLYVPAPLITTWHPDLCPRESLDVLFALPNCCPAEDAGDHEGTLEGHGGHGGTRGQACLTRGCLGSGAYSLTLQDLAVQALGLRALQEISSGMVLVHHNPQLCFLQKVPWHSIFRNPRQRLFQTHNKPPEQCEREGLVCFHLCAQGHCWGPGPTQCVACERFLRGQECVASCNLLDGEHANGTRCLPCHPECQPQNGTETCFGSDPDQCVACAHYKDAQQCVRRCPSGVKADASFVPVWKYPDEFGVCQLCPTNCTHSCTIRDEDGCPVDQKPSQVTSIIAGVVGALLVIVLLLITVICVKRRRQQERKHTMRRLLQETELVEPLTPSGALPNQAQMRILKETELKKVKVLGSGAFGTVYKGIWIPDGESVKIPVAIKVLRENTSPKANKEILDEAYVMAGVGSPYVSRLLGICLTSTVQLVTQLMPYGCLLDYVRENKDHIGSQDLLNWCVQIAKGMSYLEEVRLVHRDLAARNVLVKSPNHVKITDFGLARLLDIDETEYHADGGKVPIKWMALESILRRRFTHQSDVWSYGVTVWELMTFGAKPYDGIPAREIPDLLEKGERLPQPPICTIDVYMIMVKCWMIDSECRPKFRELVTEFSRMARDPQRFVVIQNDLVGVPGSMDSTFYRALLDEEDMDDLVDAEEYLVPHHGFFSTDTSTTYRSRISSMRVRGDPVPRVGRAQVPDSVLGGVCLSHDPWGGVPNMSLHSAEYVNQAGERPPRAPPSPPDKPKGHQGKNGLIKDPKNSFPGPFGHAVENPEYLAPPHGTPSPGPFSQAFDNPYYWNQDPAKGGGPEGGPGTTPTAENPEYLGLAGPDTTAV</sequence>
<keyword evidence="10 24" id="KW-0418">Kinase</keyword>
<evidence type="ECO:0000256" key="5">
    <source>
        <dbReference type="ARBA" id="ARBA00022553"/>
    </source>
</evidence>
<organism evidence="31 32">
    <name type="scientific">Junco hyemalis</name>
    <name type="common">Dark-eyed junco</name>
    <dbReference type="NCBI Taxonomy" id="40217"/>
    <lineage>
        <taxon>Eukaryota</taxon>
        <taxon>Metazoa</taxon>
        <taxon>Chordata</taxon>
        <taxon>Craniata</taxon>
        <taxon>Vertebrata</taxon>
        <taxon>Euteleostomi</taxon>
        <taxon>Archelosauria</taxon>
        <taxon>Archosauria</taxon>
        <taxon>Dinosauria</taxon>
        <taxon>Saurischia</taxon>
        <taxon>Theropoda</taxon>
        <taxon>Coelurosauria</taxon>
        <taxon>Aves</taxon>
        <taxon>Neognathae</taxon>
        <taxon>Neoaves</taxon>
        <taxon>Telluraves</taxon>
        <taxon>Australaves</taxon>
        <taxon>Passeriformes</taxon>
        <taxon>Passerellidae</taxon>
        <taxon>Junco</taxon>
    </lineage>
</organism>
<evidence type="ECO:0000259" key="30">
    <source>
        <dbReference type="PROSITE" id="PS50011"/>
    </source>
</evidence>
<dbReference type="SUPFAM" id="SSF56112">
    <property type="entry name" value="Protein kinase-like (PK-like)"/>
    <property type="match status" value="1"/>
</dbReference>
<dbReference type="CDD" id="cd12094">
    <property type="entry name" value="TM_ErbB2"/>
    <property type="match status" value="1"/>
</dbReference>
<dbReference type="GO" id="GO:0009925">
    <property type="term" value="C:basal plasma membrane"/>
    <property type="evidence" value="ECO:0007669"/>
    <property type="project" value="TreeGrafter"/>
</dbReference>
<name>A0A8C5IMC2_JUNHY</name>
<keyword evidence="9 24" id="KW-0547">Nucleotide-binding</keyword>